<dbReference type="OrthoDB" id="3256525at2759"/>
<name>A0A9P5NZ34_GYMJU</name>
<organism evidence="1 2">
    <name type="scientific">Gymnopilus junonius</name>
    <name type="common">Spectacular rustgill mushroom</name>
    <name type="synonym">Gymnopilus spectabilis subsp. junonius</name>
    <dbReference type="NCBI Taxonomy" id="109634"/>
    <lineage>
        <taxon>Eukaryota</taxon>
        <taxon>Fungi</taxon>
        <taxon>Dikarya</taxon>
        <taxon>Basidiomycota</taxon>
        <taxon>Agaricomycotina</taxon>
        <taxon>Agaricomycetes</taxon>
        <taxon>Agaricomycetidae</taxon>
        <taxon>Agaricales</taxon>
        <taxon>Agaricineae</taxon>
        <taxon>Hymenogastraceae</taxon>
        <taxon>Gymnopilus</taxon>
    </lineage>
</organism>
<proteinExistence type="predicted"/>
<reference evidence="1" key="1">
    <citation type="submission" date="2020-11" db="EMBL/GenBank/DDBJ databases">
        <authorList>
            <consortium name="DOE Joint Genome Institute"/>
            <person name="Ahrendt S."/>
            <person name="Riley R."/>
            <person name="Andreopoulos W."/>
            <person name="LaButti K."/>
            <person name="Pangilinan J."/>
            <person name="Ruiz-duenas F.J."/>
            <person name="Barrasa J.M."/>
            <person name="Sanchez-Garcia M."/>
            <person name="Camarero S."/>
            <person name="Miyauchi S."/>
            <person name="Serrano A."/>
            <person name="Linde D."/>
            <person name="Babiker R."/>
            <person name="Drula E."/>
            <person name="Ayuso-Fernandez I."/>
            <person name="Pacheco R."/>
            <person name="Padilla G."/>
            <person name="Ferreira P."/>
            <person name="Barriuso J."/>
            <person name="Kellner H."/>
            <person name="Castanera R."/>
            <person name="Alfaro M."/>
            <person name="Ramirez L."/>
            <person name="Pisabarro A.G."/>
            <person name="Kuo A."/>
            <person name="Tritt A."/>
            <person name="Lipzen A."/>
            <person name="He G."/>
            <person name="Yan M."/>
            <person name="Ng V."/>
            <person name="Cullen D."/>
            <person name="Martin F."/>
            <person name="Rosso M.-N."/>
            <person name="Henrissat B."/>
            <person name="Hibbett D."/>
            <person name="Martinez A.T."/>
            <person name="Grigoriev I.V."/>
        </authorList>
    </citation>
    <scope>NUCLEOTIDE SEQUENCE</scope>
    <source>
        <strain evidence="1">AH 44721</strain>
    </source>
</reference>
<protein>
    <submittedName>
        <fullName evidence="1">Uncharacterized protein</fullName>
    </submittedName>
</protein>
<accession>A0A9P5NZ34</accession>
<evidence type="ECO:0000313" key="1">
    <source>
        <dbReference type="EMBL" id="KAF8913261.1"/>
    </source>
</evidence>
<sequence length="178" mass="20332">MVLPPHPSLKSIEILELCSSLHTLHRPLDESAGNLRFDYEAVERMLLHQILSRWILPSLTHLILDSPPVRGSLDDIWEKFGQQLEVVEFGKHTMQVHPSVSVVGLHAEVNGLLSNGDSVWGLIESHFEVLSGPKFPGLRRIILYGNWKPILGHRRFAPMRNKVWQNGRVLEFPDETRI</sequence>
<keyword evidence="2" id="KW-1185">Reference proteome</keyword>
<evidence type="ECO:0000313" key="2">
    <source>
        <dbReference type="Proteomes" id="UP000724874"/>
    </source>
</evidence>
<gene>
    <name evidence="1" type="ORF">CPB84DRAFT_1760792</name>
</gene>
<comment type="caution">
    <text evidence="1">The sequence shown here is derived from an EMBL/GenBank/DDBJ whole genome shotgun (WGS) entry which is preliminary data.</text>
</comment>
<dbReference type="Proteomes" id="UP000724874">
    <property type="component" value="Unassembled WGS sequence"/>
</dbReference>
<dbReference type="EMBL" id="JADNYJ010000002">
    <property type="protein sequence ID" value="KAF8913261.1"/>
    <property type="molecule type" value="Genomic_DNA"/>
</dbReference>
<dbReference type="AlphaFoldDB" id="A0A9P5NZ34"/>